<accession>A0A0X3P010</accession>
<evidence type="ECO:0008006" key="12">
    <source>
        <dbReference type="Google" id="ProtNLM"/>
    </source>
</evidence>
<dbReference type="GO" id="GO:0005829">
    <property type="term" value="C:cytosol"/>
    <property type="evidence" value="ECO:0007669"/>
    <property type="project" value="TreeGrafter"/>
</dbReference>
<comment type="pathway">
    <text evidence="1">One-carbon metabolism; tetrahydrofolate interconversion.</text>
</comment>
<dbReference type="SUPFAM" id="SSF51735">
    <property type="entry name" value="NAD(P)-binding Rossmann-fold domains"/>
    <property type="match status" value="1"/>
</dbReference>
<sequence length="329" mass="35343">MSSLGNVICGKSIARKITSAIGREIRHINAERPFTPTLAVLQVGDDPASSRFIKVKTEAALACGIAIKQIKFPVGAQAATVIQQIKALNEDDSVHGILFQLPPDFDHSVPVEAILEAIHPAKDVDGLTPLQAYRLHNGDFMKIMKKTRRDGFGDDPASSVPMYLPCAPAACLHLLRQVGLDLDTNLRCLVIGYGHLVGSPLTSLLLHATKMTVTVCREFTQCLQDEVARADVIVAAAGVPGLVRGEWIRPGAIVLDCGVNITPQGNTVNHGVPQVVGDVDFENAITRAFWITPVPGGVGPVTVAMLLNNTFNSAIHFHQLDRPPILPLF</sequence>
<dbReference type="PANTHER" id="PTHR48099:SF5">
    <property type="entry name" value="C-1-TETRAHYDROFOLATE SYNTHASE, CYTOPLASMIC"/>
    <property type="match status" value="1"/>
</dbReference>
<evidence type="ECO:0000256" key="2">
    <source>
        <dbReference type="ARBA" id="ARBA00011738"/>
    </source>
</evidence>
<dbReference type="InterPro" id="IPR000672">
    <property type="entry name" value="THF_DH/CycHdrlase"/>
</dbReference>
<feature type="domain" description="Tetrahydrofolate dehydrogenase/cyclohydrolase catalytic" evidence="9">
    <location>
        <begin position="8"/>
        <end position="125"/>
    </location>
</feature>
<dbReference type="GO" id="GO:0004477">
    <property type="term" value="F:methenyltetrahydrofolate cyclohydrolase activity"/>
    <property type="evidence" value="ECO:0007669"/>
    <property type="project" value="UniProtKB-EC"/>
</dbReference>
<gene>
    <name evidence="11" type="ORF">TR162823</name>
</gene>
<evidence type="ECO:0000256" key="8">
    <source>
        <dbReference type="ARBA" id="ARBA00036357"/>
    </source>
</evidence>
<keyword evidence="4" id="KW-0378">Hydrolase</keyword>
<dbReference type="InterPro" id="IPR046346">
    <property type="entry name" value="Aminoacid_DH-like_N_sf"/>
</dbReference>
<name>A0A0X3P010_SCHSO</name>
<dbReference type="InterPro" id="IPR036291">
    <property type="entry name" value="NAD(P)-bd_dom_sf"/>
</dbReference>
<dbReference type="PANTHER" id="PTHR48099">
    <property type="entry name" value="C-1-TETRAHYDROFOLATE SYNTHASE, CYTOPLASMIC-RELATED"/>
    <property type="match status" value="1"/>
</dbReference>
<evidence type="ECO:0000256" key="3">
    <source>
        <dbReference type="ARBA" id="ARBA00022563"/>
    </source>
</evidence>
<dbReference type="Pfam" id="PF02882">
    <property type="entry name" value="THF_DHG_CYH_C"/>
    <property type="match status" value="1"/>
</dbReference>
<dbReference type="Pfam" id="PF00763">
    <property type="entry name" value="THF_DHG_CYH"/>
    <property type="match status" value="1"/>
</dbReference>
<keyword evidence="7" id="KW-0511">Multifunctional enzyme</keyword>
<evidence type="ECO:0000256" key="4">
    <source>
        <dbReference type="ARBA" id="ARBA00022801"/>
    </source>
</evidence>
<evidence type="ECO:0000313" key="11">
    <source>
        <dbReference type="EMBL" id="JAP40466.1"/>
    </source>
</evidence>
<dbReference type="Gene3D" id="3.40.50.10860">
    <property type="entry name" value="Leucine Dehydrogenase, chain A, domain 1"/>
    <property type="match status" value="1"/>
</dbReference>
<dbReference type="FunFam" id="3.40.50.10860:FF:000005">
    <property type="entry name" value="C-1-tetrahydrofolate synthase, cytoplasmic, putative"/>
    <property type="match status" value="1"/>
</dbReference>
<dbReference type="PRINTS" id="PR00085">
    <property type="entry name" value="THFDHDRGNASE"/>
</dbReference>
<dbReference type="SUPFAM" id="SSF53223">
    <property type="entry name" value="Aminoacid dehydrogenase-like, N-terminal domain"/>
    <property type="match status" value="1"/>
</dbReference>
<keyword evidence="6" id="KW-0560">Oxidoreductase</keyword>
<evidence type="ECO:0000256" key="7">
    <source>
        <dbReference type="ARBA" id="ARBA00023268"/>
    </source>
</evidence>
<reference evidence="11" key="1">
    <citation type="submission" date="2016-01" db="EMBL/GenBank/DDBJ databases">
        <title>Reference transcriptome for the parasite Schistocephalus solidus: insights into the molecular evolution of parasitism.</title>
        <authorList>
            <person name="Hebert F.O."/>
            <person name="Grambauer S."/>
            <person name="Barber I."/>
            <person name="Landry C.R."/>
            <person name="Aubin-Horth N."/>
        </authorList>
    </citation>
    <scope>NUCLEOTIDE SEQUENCE</scope>
</reference>
<evidence type="ECO:0000259" key="10">
    <source>
        <dbReference type="Pfam" id="PF02882"/>
    </source>
</evidence>
<keyword evidence="5" id="KW-0521">NADP</keyword>
<evidence type="ECO:0000256" key="5">
    <source>
        <dbReference type="ARBA" id="ARBA00022857"/>
    </source>
</evidence>
<dbReference type="GO" id="GO:0035999">
    <property type="term" value="P:tetrahydrofolate interconversion"/>
    <property type="evidence" value="ECO:0007669"/>
    <property type="project" value="TreeGrafter"/>
</dbReference>
<dbReference type="HAMAP" id="MF_01576">
    <property type="entry name" value="THF_DHG_CYH"/>
    <property type="match status" value="1"/>
</dbReference>
<comment type="subunit">
    <text evidence="2">Homodimer.</text>
</comment>
<dbReference type="AlphaFoldDB" id="A0A0X3P010"/>
<evidence type="ECO:0000259" key="9">
    <source>
        <dbReference type="Pfam" id="PF00763"/>
    </source>
</evidence>
<organism evidence="11">
    <name type="scientific">Schistocephalus solidus</name>
    <name type="common">Tapeworm</name>
    <dbReference type="NCBI Taxonomy" id="70667"/>
    <lineage>
        <taxon>Eukaryota</taxon>
        <taxon>Metazoa</taxon>
        <taxon>Spiralia</taxon>
        <taxon>Lophotrochozoa</taxon>
        <taxon>Platyhelminthes</taxon>
        <taxon>Cestoda</taxon>
        <taxon>Eucestoda</taxon>
        <taxon>Diphyllobothriidea</taxon>
        <taxon>Diphyllobothriidae</taxon>
        <taxon>Schistocephalus</taxon>
    </lineage>
</organism>
<dbReference type="Gene3D" id="3.40.50.720">
    <property type="entry name" value="NAD(P)-binding Rossmann-like Domain"/>
    <property type="match status" value="1"/>
</dbReference>
<feature type="domain" description="Tetrahydrofolate dehydrogenase/cyclohydrolase NAD(P)-binding" evidence="10">
    <location>
        <begin position="165"/>
        <end position="314"/>
    </location>
</feature>
<dbReference type="CDD" id="cd01080">
    <property type="entry name" value="NAD_bind_m-THF_DH_Cyclohyd"/>
    <property type="match status" value="1"/>
</dbReference>
<comment type="catalytic activity">
    <reaction evidence="8">
        <text>(6R)-5,10-methenyltetrahydrofolate + H2O = (6R)-10-formyltetrahydrofolate + H(+)</text>
        <dbReference type="Rhea" id="RHEA:23700"/>
        <dbReference type="ChEBI" id="CHEBI:15377"/>
        <dbReference type="ChEBI" id="CHEBI:15378"/>
        <dbReference type="ChEBI" id="CHEBI:57455"/>
        <dbReference type="ChEBI" id="CHEBI:195366"/>
        <dbReference type="EC" id="3.5.4.9"/>
    </reaction>
</comment>
<protein>
    <recommendedName>
        <fullName evidence="12">Methenyltetrahydrofolate cyclohydrolase</fullName>
    </recommendedName>
</protein>
<evidence type="ECO:0000256" key="1">
    <source>
        <dbReference type="ARBA" id="ARBA00004777"/>
    </source>
</evidence>
<dbReference type="InterPro" id="IPR020631">
    <property type="entry name" value="THF_DH/CycHdrlase_NAD-bd_dom"/>
</dbReference>
<dbReference type="InterPro" id="IPR020630">
    <property type="entry name" value="THF_DH/CycHdrlase_cat_dom"/>
</dbReference>
<dbReference type="GO" id="GO:0004488">
    <property type="term" value="F:methylenetetrahydrofolate dehydrogenase (NADP+) activity"/>
    <property type="evidence" value="ECO:0007669"/>
    <property type="project" value="InterPro"/>
</dbReference>
<proteinExistence type="inferred from homology"/>
<evidence type="ECO:0000256" key="6">
    <source>
        <dbReference type="ARBA" id="ARBA00023002"/>
    </source>
</evidence>
<keyword evidence="3" id="KW-0554">One-carbon metabolism</keyword>
<dbReference type="EMBL" id="GEEE01022759">
    <property type="protein sequence ID" value="JAP40466.1"/>
    <property type="molecule type" value="Transcribed_RNA"/>
</dbReference>